<dbReference type="eggNOG" id="ENOG502QQDI">
    <property type="taxonomic scope" value="Eukaryota"/>
</dbReference>
<feature type="domain" description="Maelstrom" evidence="4">
    <location>
        <begin position="251"/>
        <end position="472"/>
    </location>
</feature>
<evidence type="ECO:0000313" key="6">
    <source>
        <dbReference type="Proteomes" id="UP000008281"/>
    </source>
</evidence>
<name>E3LLZ9_CAERE</name>
<dbReference type="EMBL" id="DS268411">
    <property type="protein sequence ID" value="EFP03273.1"/>
    <property type="molecule type" value="Genomic_DNA"/>
</dbReference>
<dbReference type="Proteomes" id="UP000008281">
    <property type="component" value="Unassembled WGS sequence"/>
</dbReference>
<dbReference type="AlphaFoldDB" id="E3LLZ9"/>
<dbReference type="OMA" id="NPREPIY"/>
<dbReference type="GO" id="GO:0031047">
    <property type="term" value="P:regulatory ncRNA-mediated gene silencing"/>
    <property type="evidence" value="ECO:0007669"/>
    <property type="project" value="UniProtKB-KW"/>
</dbReference>
<reference evidence="5" key="1">
    <citation type="submission" date="2007-07" db="EMBL/GenBank/DDBJ databases">
        <title>PCAP assembly of the Caenorhabditis remanei genome.</title>
        <authorList>
            <consortium name="The Caenorhabditis remanei Sequencing Consortium"/>
            <person name="Wilson R.K."/>
        </authorList>
    </citation>
    <scope>NUCLEOTIDE SEQUENCE [LARGE SCALE GENOMIC DNA]</scope>
    <source>
        <strain evidence="5">PB4641</strain>
    </source>
</reference>
<comment type="similarity">
    <text evidence="1">Belongs to the maelstrom family.</text>
</comment>
<accession>E3LLZ9</accession>
<dbReference type="Pfam" id="PF13017">
    <property type="entry name" value="Maelstrom"/>
    <property type="match status" value="1"/>
</dbReference>
<evidence type="ECO:0000259" key="4">
    <source>
        <dbReference type="Pfam" id="PF13017"/>
    </source>
</evidence>
<proteinExistence type="inferred from homology"/>
<evidence type="ECO:0000256" key="3">
    <source>
        <dbReference type="SAM" id="MobiDB-lite"/>
    </source>
</evidence>
<keyword evidence="6" id="KW-1185">Reference proteome</keyword>
<gene>
    <name evidence="5" type="ORF">CRE_28371</name>
</gene>
<feature type="compositionally biased region" description="Basic and acidic residues" evidence="3">
    <location>
        <begin position="689"/>
        <end position="699"/>
    </location>
</feature>
<keyword evidence="2" id="KW-0943">RNA-mediated gene silencing</keyword>
<evidence type="ECO:0000313" key="5">
    <source>
        <dbReference type="EMBL" id="EFP03273.1"/>
    </source>
</evidence>
<dbReference type="OrthoDB" id="5855540at2759"/>
<feature type="compositionally biased region" description="Polar residues" evidence="3">
    <location>
        <begin position="497"/>
        <end position="506"/>
    </location>
</feature>
<dbReference type="STRING" id="31234.E3LLZ9"/>
<dbReference type="HOGENOM" id="CLU_372234_0_0_1"/>
<dbReference type="InParanoid" id="E3LLZ9"/>
<dbReference type="InterPro" id="IPR024970">
    <property type="entry name" value="Maelstrom"/>
</dbReference>
<dbReference type="GO" id="GO:0060964">
    <property type="term" value="P:regulation of miRNA-mediated gene silencing"/>
    <property type="evidence" value="ECO:0007669"/>
    <property type="project" value="InterPro"/>
</dbReference>
<feature type="region of interest" description="Disordered" evidence="3">
    <location>
        <begin position="495"/>
        <end position="699"/>
    </location>
</feature>
<dbReference type="FunCoup" id="E3LLZ9">
    <property type="interactions" value="794"/>
</dbReference>
<evidence type="ECO:0000256" key="1">
    <source>
        <dbReference type="ARBA" id="ARBA00007057"/>
    </source>
</evidence>
<feature type="compositionally biased region" description="Acidic residues" evidence="3">
    <location>
        <begin position="517"/>
        <end position="531"/>
    </location>
</feature>
<sequence length="747" mass="86796">MQTRSAGFNRKESDIYGTVSFTLFLFCRESGRVQNGQPMNAGRANNGNRISVARHQNGKKNLYMEFLHDRGRRLFRQKHKEEFNDKLSDHKAKMTELYDAFRALDLQKKSELEALVHAHNSNPQLVKVSQKNKPYLFHEFIVQKCKEELSKRVREQRHNDPHNSHNIIRQHREKLEQERSQTTIANPRKLVEIFFEEDLNCFCDVQRKSAKSTLESNLCLYQGREGNPIVTKTFQFLVISVFPITFTYKTSLNQVCCYPAEISVTVFDLVDGIVENSSKLVQFDNEWCFGENPTAEDDYTLEFHSSMIGVDKYGHQQGEYPHDVFLWLQQILTKNACAKILCDRNQFNYVYYGIKNLAAYTGTNARETFNKIAEALISIQDYASIILDTPMRTSPQRWSDDDIKHQFFLNCLIPNSDKNLFCEFHDRAPVPQKYYCAKAHNARLIHHFFQIMKANKLHRFDFRPPVHEPCIVDQRDPNIPKVLSQPVIKRSDFRNFFNHTSGNSEPNHYLDQTYDPNGDDDSGDDDDDEDSHDLYYGNGQLLSGVFNSSLHRSEERNPIPRGPVYDNPPGPINDNPREPVYGNSRSPNYDNPRGPVYGNPRGPINDNPREPIYGNPRGPIYDNPREPIYDNSRSPNYDNPRGPVYGNPRGPMYDNPREPIYGNPRGPIYDNARQPRQPEAPYHNYEGPHLVRENPRHDEQDQPIMKFFFGIPEPDEYEIPVCKQIDEQEQDKCLRVAKKVGKKIYTE</sequence>
<protein>
    <recommendedName>
        <fullName evidence="4">Maelstrom domain-containing protein</fullName>
    </recommendedName>
</protein>
<organism evidence="6">
    <name type="scientific">Caenorhabditis remanei</name>
    <name type="common">Caenorhabditis vulgaris</name>
    <dbReference type="NCBI Taxonomy" id="31234"/>
    <lineage>
        <taxon>Eukaryota</taxon>
        <taxon>Metazoa</taxon>
        <taxon>Ecdysozoa</taxon>
        <taxon>Nematoda</taxon>
        <taxon>Chromadorea</taxon>
        <taxon>Rhabditida</taxon>
        <taxon>Rhabditina</taxon>
        <taxon>Rhabditomorpha</taxon>
        <taxon>Rhabditoidea</taxon>
        <taxon>Rhabditidae</taxon>
        <taxon>Peloderinae</taxon>
        <taxon>Caenorhabditis</taxon>
    </lineage>
</organism>
<evidence type="ECO:0000256" key="2">
    <source>
        <dbReference type="ARBA" id="ARBA00023158"/>
    </source>
</evidence>